<dbReference type="PANTHER" id="PTHR43394:SF15">
    <property type="entry name" value="ALPHA-FACTOR-TRANSPORTING ATPASE"/>
    <property type="match status" value="1"/>
</dbReference>
<gene>
    <name evidence="12" type="primary">STE6</name>
    <name evidence="12" type="ORF">DBV05_g10769</name>
</gene>
<dbReference type="InterPro" id="IPR036640">
    <property type="entry name" value="ABC1_TM_sf"/>
</dbReference>
<dbReference type="EMBL" id="VCHE01000131">
    <property type="protein sequence ID" value="KAB2570545.1"/>
    <property type="molecule type" value="Genomic_DNA"/>
</dbReference>
<dbReference type="Pfam" id="PF00005">
    <property type="entry name" value="ABC_tran"/>
    <property type="match status" value="2"/>
</dbReference>
<evidence type="ECO:0000256" key="1">
    <source>
        <dbReference type="ARBA" id="ARBA00004141"/>
    </source>
</evidence>
<dbReference type="Gene3D" id="3.40.50.300">
    <property type="entry name" value="P-loop containing nucleotide triphosphate hydrolases"/>
    <property type="match status" value="2"/>
</dbReference>
<evidence type="ECO:0000259" key="10">
    <source>
        <dbReference type="PROSITE" id="PS50893"/>
    </source>
</evidence>
<proteinExistence type="predicted"/>
<dbReference type="Proteomes" id="UP000325902">
    <property type="component" value="Unassembled WGS sequence"/>
</dbReference>
<feature type="transmembrane region" description="Helical" evidence="9">
    <location>
        <begin position="300"/>
        <end position="319"/>
    </location>
</feature>
<dbReference type="InterPro" id="IPR003593">
    <property type="entry name" value="AAA+_ATPase"/>
</dbReference>
<feature type="domain" description="ABC transmembrane type-1" evidence="11">
    <location>
        <begin position="66"/>
        <end position="357"/>
    </location>
</feature>
<evidence type="ECO:0000313" key="13">
    <source>
        <dbReference type="Proteomes" id="UP000325902"/>
    </source>
</evidence>
<feature type="transmembrane region" description="Helical" evidence="9">
    <location>
        <begin position="898"/>
        <end position="920"/>
    </location>
</feature>
<evidence type="ECO:0000256" key="4">
    <source>
        <dbReference type="ARBA" id="ARBA00022741"/>
    </source>
</evidence>
<evidence type="ECO:0000256" key="8">
    <source>
        <dbReference type="SAM" id="MobiDB-lite"/>
    </source>
</evidence>
<keyword evidence="13" id="KW-1185">Reference proteome</keyword>
<dbReference type="PROSITE" id="PS00211">
    <property type="entry name" value="ABC_TRANSPORTER_1"/>
    <property type="match status" value="1"/>
</dbReference>
<dbReference type="InterPro" id="IPR011527">
    <property type="entry name" value="ABC1_TM_dom"/>
</dbReference>
<dbReference type="SUPFAM" id="SSF52540">
    <property type="entry name" value="P-loop containing nucleoside triphosphate hydrolases"/>
    <property type="match status" value="2"/>
</dbReference>
<feature type="transmembrane region" description="Helical" evidence="9">
    <location>
        <begin position="115"/>
        <end position="138"/>
    </location>
</feature>
<reference evidence="12 13" key="1">
    <citation type="journal article" date="2019" name="Sci. Rep.">
        <title>A multi-omics analysis of the grapevine pathogen Lasiodiplodia theobromae reveals that temperature affects the expression of virulence- and pathogenicity-related genes.</title>
        <authorList>
            <person name="Felix C."/>
            <person name="Meneses R."/>
            <person name="Goncalves M.F.M."/>
            <person name="Tilleman L."/>
            <person name="Duarte A.S."/>
            <person name="Jorrin-Novo J.V."/>
            <person name="Van de Peer Y."/>
            <person name="Deforce D."/>
            <person name="Van Nieuwerburgh F."/>
            <person name="Esteves A.C."/>
            <person name="Alves A."/>
        </authorList>
    </citation>
    <scope>NUCLEOTIDE SEQUENCE [LARGE SCALE GENOMIC DNA]</scope>
    <source>
        <strain evidence="12 13">LA-SOL3</strain>
    </source>
</reference>
<feature type="domain" description="ABC transporter" evidence="10">
    <location>
        <begin position="394"/>
        <end position="633"/>
    </location>
</feature>
<feature type="domain" description="ABC transmembrane type-1" evidence="11">
    <location>
        <begin position="901"/>
        <end position="1187"/>
    </location>
</feature>
<feature type="transmembrane region" description="Helical" evidence="9">
    <location>
        <begin position="331"/>
        <end position="354"/>
    </location>
</feature>
<evidence type="ECO:0000256" key="3">
    <source>
        <dbReference type="ARBA" id="ARBA00022692"/>
    </source>
</evidence>
<accession>A0A5N5CYU7</accession>
<feature type="region of interest" description="Disordered" evidence="8">
    <location>
        <begin position="1"/>
        <end position="25"/>
    </location>
</feature>
<dbReference type="GO" id="GO:0015421">
    <property type="term" value="F:ABC-type oligopeptide transporter activity"/>
    <property type="evidence" value="ECO:0007669"/>
    <property type="project" value="TreeGrafter"/>
</dbReference>
<sequence length="1538" mass="170276">MAATADLSGPLPPGTAQEKYEGNNDIDRLPDQELNVAIPGEDEALRQTQWKDLFNFMTRKHAPLFALAFSLSVICGLAVPANAYLLGKVFDAFAKQGAGTMTGEKLRSEVSKYCVYIIALAAGNWLMNTFYFTTWILFGETQARSARERVFAALLKRNMTWYDQRKNGVAAMVPRLQTQTRELQLSLSQPMGTIIEHLATAFLCLGMAFYYSWRITLVILCIVPVSIITVIFLSIRLQKNIGYQIESLQEALKYAIGAIRSIETVKSFNGQDHEAWKYTRLVRQAATFYIRQANLNSIQMGVMSFVSFSMFIQGFWYGSTLLDKGQTPGKVLTTFWAALMACQAFMSVMPQFLVMEKGRAAGAKLRAVMVHGSKGQEETRPEDGLKPDHCAGDFELKNVCFSYPIRPNELALNNASLFFAAGETTFVIGKSGSGKSTIGQALCRFYPTKSGSITLDGNPLEALDIDWLRRNITLVEQNSVLFNGTIFRNITYGRPDFDRVTLDEVKEAAEFALLKETVSNMPNTWDTEVGASGTSMSGGQRQRMALARARLRDTPVLILDESTSALDYINRTLIMEAIRFWRKGRTTIIITHDISQIQQDDYVYILEKGKVVQDGYRKSMEKAKSSPFQKFITIKEEEEEDEDEEKGDTFSGSSSPDGQGRPRPHSMQRTSSRYSEESSDDEESNQDPLQNYLDADDFVAPRFVPSVFVEQRVEPGNRNSMILPPAMGANFWRVLPPSAAFSSPEPKDEPLPEQSPYFDVLEGKRRSGFYGFDHGISETRPMSMTKRDYEIGFGVMDGADNKRQSRRMSRLEATPLQEQRRRRITMINAIAGTPGLVPTEDQHESAAAATPKSPLHRIASRLPLVGGRQKRKEQDANLLTYKQILSTVWPRLTWPQRVLLFIGGGACVTHAVATPVFAYIFNKLLATFYLPGPDRSRKALVYSLAILGISIVDATANYLSHFMLEYTAQMWVHAVRESSIQAILAQPRSFFDEPGNGVESLCEALDYCGEEMRNLVGRFLGAVSVSVLMMGTAIVWSLASAWKLSLVGLAVAPVFYAITVTFNRVSSRQEHLLNEADDVATSVLGQTVVNIKTVRGLTLEGPLRRQYLAATRAIFSRGCKRAAACGLFYGLTDSIVFFATALLFYYGAVLVADGSFSTPAVLQVFTELTMSMTNVNSIVAMIPQMGSTRDTATRLLRLATLDTTSHESTGTTRIPTIGDITLHHLDFAYPSRPTHPVLRDLSCTIRAGTCAAIVGLSGSGKSTIAALLLKLYPPPDGRAATLTLSGRDIRHLHTPTLRALVAVVSQTPTIFPASVRDNIVYGLRADDPGTSWQNVRQAAVSAGIDEFVMTLPNGYDTVIGDGGIGLSGGQAQRVAIARALARRPDVLVLDEATSALDVENARVVRETIRGLVRGNRRDIAVEQEGRSGSGSGGSKIGVGMTVVIITHAREMMEIADQVIMLDQGRLVEEGTYAELSKRKGGEFARLLRGGLEGEEERPSAEEVERLEKRKQRRERRESRRISEWRFSGVARNRRSGLW</sequence>
<dbReference type="FunFam" id="3.40.50.300:FF:000604">
    <property type="entry name" value="ABC transporter B family member 28"/>
    <property type="match status" value="1"/>
</dbReference>
<protein>
    <submittedName>
        <fullName evidence="12">Alpha-factor-transporting ATPase</fullName>
    </submittedName>
</protein>
<keyword evidence="6 9" id="KW-1133">Transmembrane helix</keyword>
<dbReference type="SMART" id="SM00382">
    <property type="entry name" value="AAA"/>
    <property type="match status" value="2"/>
</dbReference>
<dbReference type="InterPro" id="IPR027417">
    <property type="entry name" value="P-loop_NTPase"/>
</dbReference>
<evidence type="ECO:0000256" key="6">
    <source>
        <dbReference type="ARBA" id="ARBA00022989"/>
    </source>
</evidence>
<dbReference type="GO" id="GO:0016887">
    <property type="term" value="F:ATP hydrolysis activity"/>
    <property type="evidence" value="ECO:0007669"/>
    <property type="project" value="InterPro"/>
</dbReference>
<feature type="transmembrane region" description="Helical" evidence="9">
    <location>
        <begin position="64"/>
        <end position="85"/>
    </location>
</feature>
<dbReference type="CDD" id="cd18577">
    <property type="entry name" value="ABC_6TM_Pgp_ABCB1_D1_like"/>
    <property type="match status" value="1"/>
</dbReference>
<dbReference type="GO" id="GO:0005743">
    <property type="term" value="C:mitochondrial inner membrane"/>
    <property type="evidence" value="ECO:0007669"/>
    <property type="project" value="TreeGrafter"/>
</dbReference>
<feature type="transmembrane region" description="Helical" evidence="9">
    <location>
        <begin position="1122"/>
        <end position="1146"/>
    </location>
</feature>
<evidence type="ECO:0000259" key="11">
    <source>
        <dbReference type="PROSITE" id="PS50929"/>
    </source>
</evidence>
<feature type="region of interest" description="Disordered" evidence="8">
    <location>
        <begin position="1497"/>
        <end position="1519"/>
    </location>
</feature>
<evidence type="ECO:0000256" key="7">
    <source>
        <dbReference type="ARBA" id="ARBA00023136"/>
    </source>
</evidence>
<dbReference type="GO" id="GO:0090374">
    <property type="term" value="P:oligopeptide export from mitochondrion"/>
    <property type="evidence" value="ECO:0007669"/>
    <property type="project" value="TreeGrafter"/>
</dbReference>
<keyword evidence="5" id="KW-0067">ATP-binding</keyword>
<dbReference type="GO" id="GO:0005524">
    <property type="term" value="F:ATP binding"/>
    <property type="evidence" value="ECO:0007669"/>
    <property type="project" value="UniProtKB-KW"/>
</dbReference>
<feature type="compositionally biased region" description="Basic and acidic residues" evidence="8">
    <location>
        <begin position="1497"/>
        <end position="1507"/>
    </location>
</feature>
<keyword evidence="7 9" id="KW-0472">Membrane</keyword>
<name>A0A5N5CYU7_9PEZI</name>
<dbReference type="InterPro" id="IPR017871">
    <property type="entry name" value="ABC_transporter-like_CS"/>
</dbReference>
<organism evidence="12 13">
    <name type="scientific">Lasiodiplodia theobromae</name>
    <dbReference type="NCBI Taxonomy" id="45133"/>
    <lineage>
        <taxon>Eukaryota</taxon>
        <taxon>Fungi</taxon>
        <taxon>Dikarya</taxon>
        <taxon>Ascomycota</taxon>
        <taxon>Pezizomycotina</taxon>
        <taxon>Dothideomycetes</taxon>
        <taxon>Dothideomycetes incertae sedis</taxon>
        <taxon>Botryosphaeriales</taxon>
        <taxon>Botryosphaeriaceae</taxon>
        <taxon>Lasiodiplodia</taxon>
    </lineage>
</organism>
<dbReference type="Gene3D" id="1.20.1560.10">
    <property type="entry name" value="ABC transporter type 1, transmembrane domain"/>
    <property type="match status" value="2"/>
</dbReference>
<feature type="region of interest" description="Disordered" evidence="8">
    <location>
        <begin position="629"/>
        <end position="689"/>
    </location>
</feature>
<dbReference type="FunFam" id="3.40.50.300:FF:001471">
    <property type="entry name" value="P-loop containing nucleoside triphosphate hydrolase protein"/>
    <property type="match status" value="1"/>
</dbReference>
<keyword evidence="2" id="KW-0813">Transport</keyword>
<dbReference type="InterPro" id="IPR003439">
    <property type="entry name" value="ABC_transporter-like_ATP-bd"/>
</dbReference>
<dbReference type="PANTHER" id="PTHR43394">
    <property type="entry name" value="ATP-DEPENDENT PERMEASE MDL1, MITOCHONDRIAL"/>
    <property type="match status" value="1"/>
</dbReference>
<keyword evidence="4" id="KW-0547">Nucleotide-binding</keyword>
<comment type="subcellular location">
    <subcellularLocation>
        <location evidence="1">Membrane</location>
        <topology evidence="1">Multi-pass membrane protein</topology>
    </subcellularLocation>
</comment>
<feature type="transmembrane region" description="Helical" evidence="9">
    <location>
        <begin position="1019"/>
        <end position="1038"/>
    </location>
</feature>
<feature type="region of interest" description="Disordered" evidence="8">
    <location>
        <begin position="833"/>
        <end position="852"/>
    </location>
</feature>
<feature type="domain" description="ABC transporter" evidence="10">
    <location>
        <begin position="1222"/>
        <end position="1488"/>
    </location>
</feature>
<dbReference type="SUPFAM" id="SSF90123">
    <property type="entry name" value="ABC transporter transmembrane region"/>
    <property type="match status" value="2"/>
</dbReference>
<dbReference type="PROSITE" id="PS50893">
    <property type="entry name" value="ABC_TRANSPORTER_2"/>
    <property type="match status" value="2"/>
</dbReference>
<feature type="transmembrane region" description="Helical" evidence="9">
    <location>
        <begin position="217"/>
        <end position="235"/>
    </location>
</feature>
<dbReference type="CDD" id="cd18578">
    <property type="entry name" value="ABC_6TM_Pgp_ABCB1_D2_like"/>
    <property type="match status" value="1"/>
</dbReference>
<evidence type="ECO:0000256" key="2">
    <source>
        <dbReference type="ARBA" id="ARBA00022448"/>
    </source>
</evidence>
<evidence type="ECO:0000313" key="12">
    <source>
        <dbReference type="EMBL" id="KAB2570545.1"/>
    </source>
</evidence>
<evidence type="ECO:0000256" key="5">
    <source>
        <dbReference type="ARBA" id="ARBA00022840"/>
    </source>
</evidence>
<feature type="transmembrane region" description="Helical" evidence="9">
    <location>
        <begin position="940"/>
        <end position="960"/>
    </location>
</feature>
<evidence type="ECO:0000256" key="9">
    <source>
        <dbReference type="SAM" id="Phobius"/>
    </source>
</evidence>
<dbReference type="OrthoDB" id="6500128at2759"/>
<keyword evidence="3 9" id="KW-0812">Transmembrane</keyword>
<dbReference type="PROSITE" id="PS50929">
    <property type="entry name" value="ABC_TM1F"/>
    <property type="match status" value="2"/>
</dbReference>
<dbReference type="Pfam" id="PF00664">
    <property type="entry name" value="ABC_membrane"/>
    <property type="match status" value="2"/>
</dbReference>
<comment type="caution">
    <text evidence="12">The sequence shown here is derived from an EMBL/GenBank/DDBJ whole genome shotgun (WGS) entry which is preliminary data.</text>
</comment>
<feature type="transmembrane region" description="Helical" evidence="9">
    <location>
        <begin position="1044"/>
        <end position="1062"/>
    </location>
</feature>
<feature type="compositionally biased region" description="Acidic residues" evidence="8">
    <location>
        <begin position="636"/>
        <end position="646"/>
    </location>
</feature>
<dbReference type="InterPro" id="IPR039421">
    <property type="entry name" value="Type_1_exporter"/>
</dbReference>